<proteinExistence type="predicted"/>
<dbReference type="RefSeq" id="XP_016643408.1">
    <property type="nucleotide sequence ID" value="XM_016787063.1"/>
</dbReference>
<feature type="signal peptide" evidence="1">
    <location>
        <begin position="1"/>
        <end position="20"/>
    </location>
</feature>
<dbReference type="HOGENOM" id="CLU_1661798_0_0_1"/>
<organism evidence="2 3">
    <name type="scientific">Pseudallescheria apiosperma</name>
    <name type="common">Scedosporium apiospermum</name>
    <dbReference type="NCBI Taxonomy" id="563466"/>
    <lineage>
        <taxon>Eukaryota</taxon>
        <taxon>Fungi</taxon>
        <taxon>Dikarya</taxon>
        <taxon>Ascomycota</taxon>
        <taxon>Pezizomycotina</taxon>
        <taxon>Sordariomycetes</taxon>
        <taxon>Hypocreomycetidae</taxon>
        <taxon>Microascales</taxon>
        <taxon>Microascaceae</taxon>
        <taxon>Scedosporium</taxon>
    </lineage>
</organism>
<reference evidence="2 3" key="1">
    <citation type="journal article" date="2014" name="Genome Announc.">
        <title>Draft genome sequence of the pathogenic fungus Scedosporium apiospermum.</title>
        <authorList>
            <person name="Vandeputte P."/>
            <person name="Ghamrawi S."/>
            <person name="Rechenmann M."/>
            <person name="Iltis A."/>
            <person name="Giraud S."/>
            <person name="Fleury M."/>
            <person name="Thornton C."/>
            <person name="Delhaes L."/>
            <person name="Meyer W."/>
            <person name="Papon N."/>
            <person name="Bouchara J.P."/>
        </authorList>
    </citation>
    <scope>NUCLEOTIDE SEQUENCE [LARGE SCALE GENOMIC DNA]</scope>
    <source>
        <strain evidence="2 3">IHEM 14462</strain>
    </source>
</reference>
<dbReference type="AlphaFoldDB" id="A0A084G8E7"/>
<evidence type="ECO:0000256" key="1">
    <source>
        <dbReference type="SAM" id="SignalP"/>
    </source>
</evidence>
<protein>
    <submittedName>
        <fullName evidence="2">Uncharacterized protein</fullName>
    </submittedName>
</protein>
<dbReference type="VEuPathDB" id="FungiDB:SAPIO_CDS4539"/>
<dbReference type="KEGG" id="sapo:SAPIO_CDS4539"/>
<dbReference type="EMBL" id="JOWA01000092">
    <property type="protein sequence ID" value="KEZ43609.1"/>
    <property type="molecule type" value="Genomic_DNA"/>
</dbReference>
<gene>
    <name evidence="2" type="ORF">SAPIO_CDS4539</name>
</gene>
<dbReference type="GeneID" id="27723611"/>
<accession>A0A084G8E7</accession>
<dbReference type="OrthoDB" id="5230873at2759"/>
<keyword evidence="1" id="KW-0732">Signal</keyword>
<evidence type="ECO:0000313" key="2">
    <source>
        <dbReference type="EMBL" id="KEZ43609.1"/>
    </source>
</evidence>
<comment type="caution">
    <text evidence="2">The sequence shown here is derived from an EMBL/GenBank/DDBJ whole genome shotgun (WGS) entry which is preliminary data.</text>
</comment>
<feature type="chain" id="PRO_5001775507" evidence="1">
    <location>
        <begin position="21"/>
        <end position="159"/>
    </location>
</feature>
<keyword evidence="3" id="KW-1185">Reference proteome</keyword>
<evidence type="ECO:0000313" key="3">
    <source>
        <dbReference type="Proteomes" id="UP000028545"/>
    </source>
</evidence>
<name>A0A084G8E7_PSEDA</name>
<dbReference type="Proteomes" id="UP000028545">
    <property type="component" value="Unassembled WGS sequence"/>
</dbReference>
<sequence length="159" mass="17445">MRLQTTFVLAGALAIPSVRAGLKLRVWETFTPSVVDRVWFGDVNEVRDDLLFIQIDADTSPNATRPLPEPTFLVINVAPDSDGDIYFAHSAVGLTHDDIYMFSNIEGFLYPWSRSGKVKGEAFLIPTDAEGTSTVRWFINPEDAGALNGTPVTIATRGD</sequence>